<feature type="compositionally biased region" description="Basic and acidic residues" evidence="1">
    <location>
        <begin position="56"/>
        <end position="65"/>
    </location>
</feature>
<evidence type="ECO:0000313" key="2">
    <source>
        <dbReference type="EMBL" id="KAF2020173.1"/>
    </source>
</evidence>
<accession>A0A6A5Y4N9</accession>
<sequence length="420" mass="46552">MTNRLGPDRFAFLNRTEKPRNAQPSPNPLSEDIKRPYLGSRLTDDMFHGTRGRTNHSCDQRDRESQGSPHGTQSNRSASQSDVESADAVVESGPTEMKKSHNDAIEHPMEAPKSSRVSSPPGTSLNGIRPLKIKLNSSGGDIQKECVINKPRGFYHHPSEARDISPPTDTPPTDNAELVIDEAEESAADCLQVDITGLHAVISIHNQPIRYHTLFIALLRCKVLALPTRFPIPKVRFERMHTASRDIALPIAQHFGHEGLQRRCWYWIGRAEAGLDNWEQALAAFHEAAKFSAEADTLGLYDDGDLEDWSRLAGDRVQKSAETRRRNSLGCIENPAAGREASLSGFVSDRVMGWSIGKASPSGSKFTERDKEYILCTPRAVVEFNEDVPAFQAQLAEKKASLIARNTSSSPIPFVRDREP</sequence>
<keyword evidence="3" id="KW-1185">Reference proteome</keyword>
<dbReference type="OrthoDB" id="3801492at2759"/>
<dbReference type="Proteomes" id="UP000799778">
    <property type="component" value="Unassembled WGS sequence"/>
</dbReference>
<evidence type="ECO:0000313" key="3">
    <source>
        <dbReference type="Proteomes" id="UP000799778"/>
    </source>
</evidence>
<evidence type="ECO:0000256" key="1">
    <source>
        <dbReference type="SAM" id="MobiDB-lite"/>
    </source>
</evidence>
<dbReference type="GeneID" id="54283176"/>
<feature type="compositionally biased region" description="Basic and acidic residues" evidence="1">
    <location>
        <begin position="96"/>
        <end position="110"/>
    </location>
</feature>
<reference evidence="2" key="1">
    <citation type="journal article" date="2020" name="Stud. Mycol.">
        <title>101 Dothideomycetes genomes: a test case for predicting lifestyles and emergence of pathogens.</title>
        <authorList>
            <person name="Haridas S."/>
            <person name="Albert R."/>
            <person name="Binder M."/>
            <person name="Bloem J."/>
            <person name="Labutti K."/>
            <person name="Salamov A."/>
            <person name="Andreopoulos B."/>
            <person name="Baker S."/>
            <person name="Barry K."/>
            <person name="Bills G."/>
            <person name="Bluhm B."/>
            <person name="Cannon C."/>
            <person name="Castanera R."/>
            <person name="Culley D."/>
            <person name="Daum C."/>
            <person name="Ezra D."/>
            <person name="Gonzalez J."/>
            <person name="Henrissat B."/>
            <person name="Kuo A."/>
            <person name="Liang C."/>
            <person name="Lipzen A."/>
            <person name="Lutzoni F."/>
            <person name="Magnuson J."/>
            <person name="Mondo S."/>
            <person name="Nolan M."/>
            <person name="Ohm R."/>
            <person name="Pangilinan J."/>
            <person name="Park H.-J."/>
            <person name="Ramirez L."/>
            <person name="Alfaro M."/>
            <person name="Sun H."/>
            <person name="Tritt A."/>
            <person name="Yoshinaga Y."/>
            <person name="Zwiers L.-H."/>
            <person name="Turgeon B."/>
            <person name="Goodwin S."/>
            <person name="Spatafora J."/>
            <person name="Crous P."/>
            <person name="Grigoriev I."/>
        </authorList>
    </citation>
    <scope>NUCLEOTIDE SEQUENCE</scope>
    <source>
        <strain evidence="2">CBS 175.79</strain>
    </source>
</reference>
<feature type="compositionally biased region" description="Polar residues" evidence="1">
    <location>
        <begin position="66"/>
        <end position="83"/>
    </location>
</feature>
<dbReference type="RefSeq" id="XP_033388512.1">
    <property type="nucleotide sequence ID" value="XM_033525779.1"/>
</dbReference>
<dbReference type="AlphaFoldDB" id="A0A6A5Y4N9"/>
<feature type="region of interest" description="Disordered" evidence="1">
    <location>
        <begin position="1"/>
        <end position="129"/>
    </location>
</feature>
<name>A0A6A5Y4N9_9PLEO</name>
<protein>
    <submittedName>
        <fullName evidence="2">Uncharacterized protein</fullName>
    </submittedName>
</protein>
<gene>
    <name evidence="2" type="ORF">BU24DRAFT_406766</name>
</gene>
<proteinExistence type="predicted"/>
<organism evidence="2 3">
    <name type="scientific">Aaosphaeria arxii CBS 175.79</name>
    <dbReference type="NCBI Taxonomy" id="1450172"/>
    <lineage>
        <taxon>Eukaryota</taxon>
        <taxon>Fungi</taxon>
        <taxon>Dikarya</taxon>
        <taxon>Ascomycota</taxon>
        <taxon>Pezizomycotina</taxon>
        <taxon>Dothideomycetes</taxon>
        <taxon>Pleosporomycetidae</taxon>
        <taxon>Pleosporales</taxon>
        <taxon>Pleosporales incertae sedis</taxon>
        <taxon>Aaosphaeria</taxon>
    </lineage>
</organism>
<feature type="compositionally biased region" description="Polar residues" evidence="1">
    <location>
        <begin position="115"/>
        <end position="126"/>
    </location>
</feature>
<dbReference type="EMBL" id="ML978067">
    <property type="protein sequence ID" value="KAF2020173.1"/>
    <property type="molecule type" value="Genomic_DNA"/>
</dbReference>